<proteinExistence type="predicted"/>
<evidence type="ECO:0000313" key="2">
    <source>
        <dbReference type="Proteomes" id="UP000752696"/>
    </source>
</evidence>
<dbReference type="OrthoDB" id="10559393at2759"/>
<evidence type="ECO:0000313" key="1">
    <source>
        <dbReference type="EMBL" id="CAD1478933.1"/>
    </source>
</evidence>
<name>A0A6V7HEF3_9HYME</name>
<gene>
    <name evidence="1" type="ORF">MHI_LOCUS833834</name>
</gene>
<accession>A0A6V7HEF3</accession>
<dbReference type="Proteomes" id="UP000752696">
    <property type="component" value="Unassembled WGS sequence"/>
</dbReference>
<organism evidence="1 2">
    <name type="scientific">Heterotrigona itama</name>
    <dbReference type="NCBI Taxonomy" id="395501"/>
    <lineage>
        <taxon>Eukaryota</taxon>
        <taxon>Metazoa</taxon>
        <taxon>Ecdysozoa</taxon>
        <taxon>Arthropoda</taxon>
        <taxon>Hexapoda</taxon>
        <taxon>Insecta</taxon>
        <taxon>Pterygota</taxon>
        <taxon>Neoptera</taxon>
        <taxon>Endopterygota</taxon>
        <taxon>Hymenoptera</taxon>
        <taxon>Apocrita</taxon>
        <taxon>Aculeata</taxon>
        <taxon>Apoidea</taxon>
        <taxon>Anthophila</taxon>
        <taxon>Apidae</taxon>
        <taxon>Heterotrigona</taxon>
    </lineage>
</organism>
<sequence length="142" mass="16687">MDASVRAHASIPLNLHVAHLSSFIKPTDEFFLLSYFYRSYRFRVRRPVVKRWDQVQYVVINSNEILKVHFVAMRHNESIKFDHCSYKLAKVSEYLQMSVYIPVNVFVECAAFNDIYLSDTLVLHASVFFIFLTQACKKSQKN</sequence>
<feature type="non-terminal residue" evidence="1">
    <location>
        <position position="142"/>
    </location>
</feature>
<keyword evidence="2" id="KW-1185">Reference proteome</keyword>
<reference evidence="1" key="1">
    <citation type="submission" date="2020-07" db="EMBL/GenBank/DDBJ databases">
        <authorList>
            <person name="Nazaruddin N."/>
        </authorList>
    </citation>
    <scope>NUCLEOTIDE SEQUENCE</scope>
</reference>
<dbReference type="EMBL" id="CAJDYZ010011124">
    <property type="protein sequence ID" value="CAD1478933.1"/>
    <property type="molecule type" value="Genomic_DNA"/>
</dbReference>
<dbReference type="AlphaFoldDB" id="A0A6V7HEF3"/>
<comment type="caution">
    <text evidence="1">The sequence shown here is derived from an EMBL/GenBank/DDBJ whole genome shotgun (WGS) entry which is preliminary data.</text>
</comment>
<protein>
    <submittedName>
        <fullName evidence="1">Uncharacterized protein</fullName>
    </submittedName>
</protein>